<name>A0ABT7H6U5_9GAMM</name>
<dbReference type="InterPro" id="IPR001584">
    <property type="entry name" value="Integrase_cat-core"/>
</dbReference>
<feature type="compositionally biased region" description="Polar residues" evidence="1">
    <location>
        <begin position="619"/>
        <end position="632"/>
    </location>
</feature>
<dbReference type="Gene3D" id="3.30.420.10">
    <property type="entry name" value="Ribonuclease H-like superfamily/Ribonuclease H"/>
    <property type="match status" value="1"/>
</dbReference>
<dbReference type="PANTHER" id="PTHR35004:SF7">
    <property type="entry name" value="INTEGRASE PROTEIN"/>
    <property type="match status" value="1"/>
</dbReference>
<evidence type="ECO:0000313" key="3">
    <source>
        <dbReference type="EMBL" id="MDK9556079.1"/>
    </source>
</evidence>
<sequence>MFNTIAVTGNRVSFHNLHATLTTLPDSSVAITFDDEKQPTIIKSRSEIESEFGKTLHLIPKGKVASPKAPRLSIADLEELKRRSAYLDELQRLTKKDGIGGVKIREQVIRRVAREIHDTNPISPATLARWAQKAQRHSHGIASTLGATTRDRNSCFSQDIRDFALEMIDDCYLQLGNPTLQYAYDCFTEEFELRFGKEVRRPCREVFRKWAKQALDPIEFIERREGRRAARAAGRNATKKLRTERILERVEADAVNLAIGVTDENGRYLGPVTLFAVIDGYSRSILGLIVQVGRGESSGSVIDSYKHAICPKPLDSLPGTVQNNWPMYGAPETFVSDGGSGYASVQTQSFLLDAGCQSQIVQTYSGWRKPFVERFFRTLRTRFAQTLRGYCGKHTDRANLDATIKEKASMTLQEFRTALYEWVIDEYHQTAHRGLGGKTPYDVWEEQARVFPPHLPPNFERIKFTMGETRTCTISGVHAHQGIQLNNLRYNDPNNKLKNIGMTLQRQGQVAQVTVEYTHNDVYSVNVVDPITDDIFQAFVTDPDIEPGTTLAELKVLRARTYTNKGFTGPRNARSSQTVINANEAHDVNMQRVNSRRTQRAPTNAISAEIMRLREGDDTLSSPTVGRNSMSSEPLEPRAEEYGADGEYEND</sequence>
<accession>A0ABT7H6U5</accession>
<feature type="compositionally biased region" description="Acidic residues" evidence="1">
    <location>
        <begin position="642"/>
        <end position="651"/>
    </location>
</feature>
<keyword evidence="4" id="KW-1185">Reference proteome</keyword>
<proteinExistence type="predicted"/>
<gene>
    <name evidence="3" type="ORF">QQF73_00480</name>
</gene>
<feature type="domain" description="Integrase catalytic" evidence="2">
    <location>
        <begin position="242"/>
        <end position="448"/>
    </location>
</feature>
<dbReference type="InterPro" id="IPR012337">
    <property type="entry name" value="RNaseH-like_sf"/>
</dbReference>
<feature type="region of interest" description="Disordered" evidence="1">
    <location>
        <begin position="611"/>
        <end position="651"/>
    </location>
</feature>
<protein>
    <recommendedName>
        <fullName evidence="2">Integrase catalytic domain-containing protein</fullName>
    </recommendedName>
</protein>
<dbReference type="EMBL" id="JASSQD010000001">
    <property type="protein sequence ID" value="MDK9556079.1"/>
    <property type="molecule type" value="Genomic_DNA"/>
</dbReference>
<evidence type="ECO:0000313" key="4">
    <source>
        <dbReference type="Proteomes" id="UP001223547"/>
    </source>
</evidence>
<dbReference type="PANTHER" id="PTHR35004">
    <property type="entry name" value="TRANSPOSASE RV3428C-RELATED"/>
    <property type="match status" value="1"/>
</dbReference>
<dbReference type="RefSeq" id="WP_285366832.1">
    <property type="nucleotide sequence ID" value="NZ_JASSQD010000001.1"/>
</dbReference>
<dbReference type="SUPFAM" id="SSF53098">
    <property type="entry name" value="Ribonuclease H-like"/>
    <property type="match status" value="1"/>
</dbReference>
<evidence type="ECO:0000256" key="1">
    <source>
        <dbReference type="SAM" id="MobiDB-lite"/>
    </source>
</evidence>
<organism evidence="3 4">
    <name type="scientific">Marinobacter albus</name>
    <dbReference type="NCBI Taxonomy" id="3030833"/>
    <lineage>
        <taxon>Bacteria</taxon>
        <taxon>Pseudomonadati</taxon>
        <taxon>Pseudomonadota</taxon>
        <taxon>Gammaproteobacteria</taxon>
        <taxon>Pseudomonadales</taxon>
        <taxon>Marinobacteraceae</taxon>
        <taxon>Marinobacter</taxon>
    </lineage>
</organism>
<evidence type="ECO:0000259" key="2">
    <source>
        <dbReference type="PROSITE" id="PS50994"/>
    </source>
</evidence>
<dbReference type="PROSITE" id="PS50994">
    <property type="entry name" value="INTEGRASE"/>
    <property type="match status" value="1"/>
</dbReference>
<dbReference type="InterPro" id="IPR036397">
    <property type="entry name" value="RNaseH_sf"/>
</dbReference>
<reference evidence="3 4" key="1">
    <citation type="submission" date="2023-05" db="EMBL/GenBank/DDBJ databases">
        <title>Marinobacter albus sp. nov., a marine bacterium isolated from sand in a coastal intertidal zone of huludao.</title>
        <authorList>
            <person name="Deng T."/>
        </authorList>
    </citation>
    <scope>NUCLEOTIDE SEQUENCE [LARGE SCALE GENOMIC DNA]</scope>
    <source>
        <strain evidence="3 4">M216</strain>
    </source>
</reference>
<comment type="caution">
    <text evidence="3">The sequence shown here is derived from an EMBL/GenBank/DDBJ whole genome shotgun (WGS) entry which is preliminary data.</text>
</comment>
<dbReference type="Proteomes" id="UP001223547">
    <property type="component" value="Unassembled WGS sequence"/>
</dbReference>